<dbReference type="AlphaFoldDB" id="A0A2S9YIE6"/>
<dbReference type="InterPro" id="IPR050722">
    <property type="entry name" value="Pyruvate:ferred/Flavod_OxRd"/>
</dbReference>
<protein>
    <submittedName>
        <fullName evidence="5">2-oxoglutarate oxidoreductase subunit KorA</fullName>
        <ecNumber evidence="5">1.2.-.-</ecNumber>
    </submittedName>
</protein>
<dbReference type="PANTHER" id="PTHR32154:SF20">
    <property type="entry name" value="2-OXOGLUTARATE OXIDOREDUCTASE SUBUNIT KORA"/>
    <property type="match status" value="1"/>
</dbReference>
<evidence type="ECO:0000259" key="2">
    <source>
        <dbReference type="Pfam" id="PF01558"/>
    </source>
</evidence>
<dbReference type="Proteomes" id="UP000237968">
    <property type="component" value="Unassembled WGS sequence"/>
</dbReference>
<accession>A0A2S9YIE6</accession>
<evidence type="ECO:0000313" key="6">
    <source>
        <dbReference type="Proteomes" id="UP000237968"/>
    </source>
</evidence>
<organism evidence="5 6">
    <name type="scientific">Enhygromyxa salina</name>
    <dbReference type="NCBI Taxonomy" id="215803"/>
    <lineage>
        <taxon>Bacteria</taxon>
        <taxon>Pseudomonadati</taxon>
        <taxon>Myxococcota</taxon>
        <taxon>Polyangia</taxon>
        <taxon>Nannocystales</taxon>
        <taxon>Nannocystaceae</taxon>
        <taxon>Enhygromyxa</taxon>
    </lineage>
</organism>
<feature type="domain" description="Pyruvate:ferredoxin oxidoreductase core" evidence="4">
    <location>
        <begin position="519"/>
        <end position="583"/>
    </location>
</feature>
<dbReference type="GO" id="GO:0016903">
    <property type="term" value="F:oxidoreductase activity, acting on the aldehyde or oxo group of donors"/>
    <property type="evidence" value="ECO:0007669"/>
    <property type="project" value="InterPro"/>
</dbReference>
<dbReference type="Gene3D" id="3.40.50.970">
    <property type="match status" value="1"/>
</dbReference>
<dbReference type="CDD" id="cd07034">
    <property type="entry name" value="TPP_PYR_PFOR_IOR-alpha_like"/>
    <property type="match status" value="1"/>
</dbReference>
<keyword evidence="6" id="KW-1185">Reference proteome</keyword>
<dbReference type="EC" id="1.2.-.-" evidence="5"/>
<dbReference type="GO" id="GO:0006979">
    <property type="term" value="P:response to oxidative stress"/>
    <property type="evidence" value="ECO:0007669"/>
    <property type="project" value="TreeGrafter"/>
</dbReference>
<dbReference type="InterPro" id="IPR033412">
    <property type="entry name" value="PFOR_II"/>
</dbReference>
<dbReference type="SUPFAM" id="SSF52518">
    <property type="entry name" value="Thiamin diphosphate-binding fold (THDP-binding)"/>
    <property type="match status" value="1"/>
</dbReference>
<dbReference type="Pfam" id="PF01558">
    <property type="entry name" value="POR"/>
    <property type="match status" value="1"/>
</dbReference>
<dbReference type="InterPro" id="IPR022367">
    <property type="entry name" value="2-oxoacid/accept_OxRdtase_asu"/>
</dbReference>
<evidence type="ECO:0000259" key="4">
    <source>
        <dbReference type="Pfam" id="PF17147"/>
    </source>
</evidence>
<dbReference type="RefSeq" id="WP_106389933.1">
    <property type="nucleotide sequence ID" value="NZ_PVNK01000024.1"/>
</dbReference>
<evidence type="ECO:0000256" key="1">
    <source>
        <dbReference type="ARBA" id="ARBA00023002"/>
    </source>
</evidence>
<proteinExistence type="predicted"/>
<feature type="domain" description="Pyruvate flavodoxin/ferredoxin oxidoreductase pyrimidine binding" evidence="3">
    <location>
        <begin position="265"/>
        <end position="474"/>
    </location>
</feature>
<dbReference type="InterPro" id="IPR009014">
    <property type="entry name" value="Transketo_C/PFOR_II"/>
</dbReference>
<feature type="domain" description="Pyruvate/ketoisovalerate oxidoreductase catalytic" evidence="2">
    <location>
        <begin position="25"/>
        <end position="213"/>
    </location>
</feature>
<dbReference type="Gene3D" id="3.40.920.10">
    <property type="entry name" value="Pyruvate-ferredoxin oxidoreductase, PFOR, domain III"/>
    <property type="match status" value="1"/>
</dbReference>
<dbReference type="InterPro" id="IPR002869">
    <property type="entry name" value="Pyrv_flavodox_OxRed_cen"/>
</dbReference>
<dbReference type="InterPro" id="IPR002880">
    <property type="entry name" value="Pyrv_Fd/Flavodoxin_OxRdtase_N"/>
</dbReference>
<dbReference type="PANTHER" id="PTHR32154">
    <property type="entry name" value="PYRUVATE-FLAVODOXIN OXIDOREDUCTASE-RELATED"/>
    <property type="match status" value="1"/>
</dbReference>
<dbReference type="SUPFAM" id="SSF53323">
    <property type="entry name" value="Pyruvate-ferredoxin oxidoreductase, PFOR, domain III"/>
    <property type="match status" value="1"/>
</dbReference>
<keyword evidence="1 5" id="KW-0560">Oxidoreductase</keyword>
<dbReference type="Pfam" id="PF17147">
    <property type="entry name" value="PFOR_II"/>
    <property type="match status" value="1"/>
</dbReference>
<dbReference type="SUPFAM" id="SSF52922">
    <property type="entry name" value="TK C-terminal domain-like"/>
    <property type="match status" value="1"/>
</dbReference>
<dbReference type="Gene3D" id="3.40.50.920">
    <property type="match status" value="1"/>
</dbReference>
<dbReference type="InterPro" id="IPR029061">
    <property type="entry name" value="THDP-binding"/>
</dbReference>
<dbReference type="OrthoDB" id="9794954at2"/>
<evidence type="ECO:0000259" key="3">
    <source>
        <dbReference type="Pfam" id="PF01855"/>
    </source>
</evidence>
<dbReference type="FunFam" id="3.40.50.970:FF:000022">
    <property type="entry name" value="2-oxoglutarate ferredoxin oxidoreductase alpha subunit"/>
    <property type="match status" value="1"/>
</dbReference>
<reference evidence="5 6" key="1">
    <citation type="submission" date="2018-03" db="EMBL/GenBank/DDBJ databases">
        <title>Draft Genome Sequences of the Obligatory Marine Myxobacteria Enhygromyxa salina SWB005.</title>
        <authorList>
            <person name="Poehlein A."/>
            <person name="Moghaddam J.A."/>
            <person name="Harms H."/>
            <person name="Alanjari M."/>
            <person name="Koenig G.M."/>
            <person name="Daniel R."/>
            <person name="Schaeberle T.F."/>
        </authorList>
    </citation>
    <scope>NUCLEOTIDE SEQUENCE [LARGE SCALE GENOMIC DNA]</scope>
    <source>
        <strain evidence="5 6">SWB005</strain>
    </source>
</reference>
<name>A0A2S9YIE6_9BACT</name>
<sequence length="620" mass="66380">MDTFSKSETREALDSVVIRFAGDSGDGMQLTGSQFTHTTALMGNDLATFPDFPAEIRAPTGTTYGVSGFQIHFASYDIMTPGDEPDVLVAMNPAALTTNIGDLKKGGLLIVARDAFTKSNLKKAGYEQNPLEDHSLSAYRVIDLDIQAMTLAAVEPFGLGTKDALRSKNMWTLGLVLWLFGREYTATVDWLRQKFAKKPEIAESNIAALKAGHAYGETAELPSGIGPYEVPKAKLEPGEYRNITGNDALAWGLTAASKLSGLKLVLGSYPITPASSVLHALARLKSFGVTTFQAEDEIAAVCAAVGASWGGALGVTTTSGPGVALKAEAIGLAIMLELPLVVVDIQRGGPSTGLPTKTEQSDLLQAVYGRNGDSPLCVLAAATPGDCFYMAIEAARIATKFMTPVMLLTDGYLANGAEPWKIPSMAELPKFPVEFPTERPEGFHPYLRDPDTLARPWAIPGTPGLEHRIGGLEKDFNSGNISYDPANHHKMTKTRAAKIAGIAADVPEQQVEVGEASGDLLVVGWGSTYGAITQAVRRAREQGKPVSQVHIRHLFPFARGLDTLLRGFKKVIVPEMNNGMLSKLLRAEFLIDAVGVNKISGQPFKVREIEAAIDSELENL</sequence>
<dbReference type="InterPro" id="IPR019752">
    <property type="entry name" value="Pyrv/ketoisovalerate_OxRed_cat"/>
</dbReference>
<gene>
    <name evidence="5" type="primary">korA</name>
    <name evidence="5" type="ORF">ENSA5_04660</name>
</gene>
<dbReference type="Pfam" id="PF01855">
    <property type="entry name" value="POR_N"/>
    <property type="match status" value="1"/>
</dbReference>
<evidence type="ECO:0000313" key="5">
    <source>
        <dbReference type="EMBL" id="PRQ04888.1"/>
    </source>
</evidence>
<dbReference type="NCBIfam" id="TIGR03710">
    <property type="entry name" value="OAFO_sf"/>
    <property type="match status" value="1"/>
</dbReference>
<comment type="caution">
    <text evidence="5">The sequence shown here is derived from an EMBL/GenBank/DDBJ whole genome shotgun (WGS) entry which is preliminary data.</text>
</comment>
<dbReference type="EMBL" id="PVNK01000024">
    <property type="protein sequence ID" value="PRQ04888.1"/>
    <property type="molecule type" value="Genomic_DNA"/>
</dbReference>